<dbReference type="GO" id="GO:0005524">
    <property type="term" value="F:ATP binding"/>
    <property type="evidence" value="ECO:0007669"/>
    <property type="project" value="UniProtKB-KW"/>
</dbReference>
<dbReference type="EMBL" id="SACN01000001">
    <property type="protein sequence ID" value="RVT94118.1"/>
    <property type="molecule type" value="Genomic_DNA"/>
</dbReference>
<dbReference type="SUPFAM" id="SSF46689">
    <property type="entry name" value="Homeodomain-like"/>
    <property type="match status" value="1"/>
</dbReference>
<dbReference type="Proteomes" id="UP000282971">
    <property type="component" value="Unassembled WGS sequence"/>
</dbReference>
<dbReference type="SMART" id="SM00448">
    <property type="entry name" value="REC"/>
    <property type="match status" value="1"/>
</dbReference>
<dbReference type="Pfam" id="PF00072">
    <property type="entry name" value="Response_reg"/>
    <property type="match status" value="1"/>
</dbReference>
<dbReference type="Gene3D" id="1.10.8.60">
    <property type="match status" value="1"/>
</dbReference>
<evidence type="ECO:0000259" key="8">
    <source>
        <dbReference type="PROSITE" id="PS50045"/>
    </source>
</evidence>
<dbReference type="SMART" id="SM00382">
    <property type="entry name" value="AAA"/>
    <property type="match status" value="1"/>
</dbReference>
<dbReference type="Pfam" id="PF00158">
    <property type="entry name" value="Sigma54_activat"/>
    <property type="match status" value="1"/>
</dbReference>
<dbReference type="Gene3D" id="3.40.50.300">
    <property type="entry name" value="P-loop containing nucleotide triphosphate hydrolases"/>
    <property type="match status" value="1"/>
</dbReference>
<name>A0A437M8R5_9SPHN</name>
<dbReference type="Gene3D" id="3.40.50.2300">
    <property type="match status" value="1"/>
</dbReference>
<keyword evidence="5" id="KW-0010">Activator</keyword>
<evidence type="ECO:0000313" key="11">
    <source>
        <dbReference type="Proteomes" id="UP000282971"/>
    </source>
</evidence>
<feature type="domain" description="Response regulatory" evidence="9">
    <location>
        <begin position="8"/>
        <end position="127"/>
    </location>
</feature>
<dbReference type="CDD" id="cd00009">
    <property type="entry name" value="AAA"/>
    <property type="match status" value="1"/>
</dbReference>
<dbReference type="GO" id="GO:0043565">
    <property type="term" value="F:sequence-specific DNA binding"/>
    <property type="evidence" value="ECO:0007669"/>
    <property type="project" value="InterPro"/>
</dbReference>
<dbReference type="PANTHER" id="PTHR32071">
    <property type="entry name" value="TRANSCRIPTIONAL REGULATORY PROTEIN"/>
    <property type="match status" value="1"/>
</dbReference>
<dbReference type="Gene3D" id="1.10.10.60">
    <property type="entry name" value="Homeodomain-like"/>
    <property type="match status" value="1"/>
</dbReference>
<dbReference type="InterPro" id="IPR009057">
    <property type="entry name" value="Homeodomain-like_sf"/>
</dbReference>
<dbReference type="FunFam" id="3.40.50.300:FF:000006">
    <property type="entry name" value="DNA-binding transcriptional regulator NtrC"/>
    <property type="match status" value="1"/>
</dbReference>
<keyword evidence="3" id="KW-0902">Two-component regulatory system</keyword>
<dbReference type="Pfam" id="PF02954">
    <property type="entry name" value="HTH_8"/>
    <property type="match status" value="1"/>
</dbReference>
<evidence type="ECO:0000256" key="1">
    <source>
        <dbReference type="ARBA" id="ARBA00022741"/>
    </source>
</evidence>
<dbReference type="InterPro" id="IPR025943">
    <property type="entry name" value="Sigma_54_int_dom_ATP-bd_2"/>
</dbReference>
<evidence type="ECO:0000256" key="5">
    <source>
        <dbReference type="ARBA" id="ARBA00023159"/>
    </source>
</evidence>
<evidence type="ECO:0000256" key="6">
    <source>
        <dbReference type="ARBA" id="ARBA00023163"/>
    </source>
</evidence>
<dbReference type="PROSITE" id="PS50110">
    <property type="entry name" value="RESPONSE_REGULATORY"/>
    <property type="match status" value="1"/>
</dbReference>
<dbReference type="InterPro" id="IPR003593">
    <property type="entry name" value="AAA+_ATPase"/>
</dbReference>
<evidence type="ECO:0000256" key="3">
    <source>
        <dbReference type="ARBA" id="ARBA00023012"/>
    </source>
</evidence>
<feature type="modified residue" description="4-aspartylphosphate" evidence="7">
    <location>
        <position position="57"/>
    </location>
</feature>
<dbReference type="RefSeq" id="WP_127743303.1">
    <property type="nucleotide sequence ID" value="NZ_SACN01000001.1"/>
</dbReference>
<dbReference type="PROSITE" id="PS00676">
    <property type="entry name" value="SIGMA54_INTERACT_2"/>
    <property type="match status" value="1"/>
</dbReference>
<feature type="domain" description="Sigma-54 factor interaction" evidence="8">
    <location>
        <begin position="155"/>
        <end position="384"/>
    </location>
</feature>
<keyword evidence="7" id="KW-0597">Phosphoprotein</keyword>
<sequence length="463" mass="50737">MANGRFDLAVVIDDDQDILLAARLALRDHFTEVLTTPVPEEGLRLIAQRSPDVVLLDANFARGATDGSEGFLWLDRIVKADPDAVVVLITAHAGVQMAVEAMKRGATDFVSKPWLNERLVATVSTAARLRRSRRATGVERAKVATLSAAATATPLLGTSPAMRHVHSLIERAAPTEANVLILGENGTGKELVAREIHNRSRRASAAMVSVDMGAVTENLIDSELFGHVKGAFTDARADRVGRLQAADGGTLFLDEIGNLPLHLQPKLLTALEQRQVTPVGANRPVPIDVRVVSATNVAPDRLTDERAFRADLLFRLNTVEIHLPPLRDRREDIPLLLAHFIDIYRRRYDAPERELPSDLIVALQEHAWPGNVRALRHAAERAVILAQGDAYELADFPLARGATPVRIAPETISAETGDFNLERAERQMIERALKKHAYNISAAATDLGLTRGSLYRRMEKHGL</sequence>
<dbReference type="PANTHER" id="PTHR32071:SF113">
    <property type="entry name" value="ALGINATE BIOSYNTHESIS TRANSCRIPTIONAL REGULATORY PROTEIN ALGB"/>
    <property type="match status" value="1"/>
</dbReference>
<keyword evidence="6" id="KW-0804">Transcription</keyword>
<accession>A0A437M8R5</accession>
<dbReference type="InterPro" id="IPR011006">
    <property type="entry name" value="CheY-like_superfamily"/>
</dbReference>
<dbReference type="GO" id="GO:0006355">
    <property type="term" value="P:regulation of DNA-templated transcription"/>
    <property type="evidence" value="ECO:0007669"/>
    <property type="project" value="InterPro"/>
</dbReference>
<proteinExistence type="predicted"/>
<evidence type="ECO:0000256" key="2">
    <source>
        <dbReference type="ARBA" id="ARBA00022840"/>
    </source>
</evidence>
<dbReference type="OrthoDB" id="9154941at2"/>
<protein>
    <submittedName>
        <fullName evidence="10">Sigma-54-dependent Fis family transcriptional regulator</fullName>
    </submittedName>
</protein>
<evidence type="ECO:0000256" key="7">
    <source>
        <dbReference type="PROSITE-ProRule" id="PRU00169"/>
    </source>
</evidence>
<dbReference type="InterPro" id="IPR002078">
    <property type="entry name" value="Sigma_54_int"/>
</dbReference>
<evidence type="ECO:0000313" key="10">
    <source>
        <dbReference type="EMBL" id="RVT94118.1"/>
    </source>
</evidence>
<keyword evidence="2" id="KW-0067">ATP-binding</keyword>
<gene>
    <name evidence="10" type="ORF">EOD43_09770</name>
</gene>
<comment type="caution">
    <text evidence="10">The sequence shown here is derived from an EMBL/GenBank/DDBJ whole genome shotgun (WGS) entry which is preliminary data.</text>
</comment>
<dbReference type="AlphaFoldDB" id="A0A437M8R5"/>
<dbReference type="SUPFAM" id="SSF52540">
    <property type="entry name" value="P-loop containing nucleoside triphosphate hydrolases"/>
    <property type="match status" value="1"/>
</dbReference>
<dbReference type="Pfam" id="PF25601">
    <property type="entry name" value="AAA_lid_14"/>
    <property type="match status" value="1"/>
</dbReference>
<evidence type="ECO:0000256" key="4">
    <source>
        <dbReference type="ARBA" id="ARBA00023015"/>
    </source>
</evidence>
<dbReference type="GO" id="GO:0000160">
    <property type="term" value="P:phosphorelay signal transduction system"/>
    <property type="evidence" value="ECO:0007669"/>
    <property type="project" value="UniProtKB-KW"/>
</dbReference>
<dbReference type="InterPro" id="IPR058031">
    <property type="entry name" value="AAA_lid_NorR"/>
</dbReference>
<dbReference type="InterPro" id="IPR002197">
    <property type="entry name" value="HTH_Fis"/>
</dbReference>
<dbReference type="InterPro" id="IPR027417">
    <property type="entry name" value="P-loop_NTPase"/>
</dbReference>
<dbReference type="InterPro" id="IPR001789">
    <property type="entry name" value="Sig_transdc_resp-reg_receiver"/>
</dbReference>
<evidence type="ECO:0000259" key="9">
    <source>
        <dbReference type="PROSITE" id="PS50110"/>
    </source>
</evidence>
<dbReference type="SUPFAM" id="SSF52172">
    <property type="entry name" value="CheY-like"/>
    <property type="match status" value="1"/>
</dbReference>
<keyword evidence="4" id="KW-0805">Transcription regulation</keyword>
<keyword evidence="1" id="KW-0547">Nucleotide-binding</keyword>
<dbReference type="PRINTS" id="PR01590">
    <property type="entry name" value="HTHFIS"/>
</dbReference>
<keyword evidence="11" id="KW-1185">Reference proteome</keyword>
<reference evidence="10 11" key="1">
    <citation type="submission" date="2019-01" db="EMBL/GenBank/DDBJ databases">
        <authorList>
            <person name="Chen W.-M."/>
        </authorList>
    </citation>
    <scope>NUCLEOTIDE SEQUENCE [LARGE SCALE GENOMIC DNA]</scope>
    <source>
        <strain evidence="10 11">CCP-7</strain>
    </source>
</reference>
<dbReference type="PROSITE" id="PS50045">
    <property type="entry name" value="SIGMA54_INTERACT_4"/>
    <property type="match status" value="1"/>
</dbReference>
<organism evidence="10 11">
    <name type="scientific">Sphingomonas crocodyli</name>
    <dbReference type="NCBI Taxonomy" id="1979270"/>
    <lineage>
        <taxon>Bacteria</taxon>
        <taxon>Pseudomonadati</taxon>
        <taxon>Pseudomonadota</taxon>
        <taxon>Alphaproteobacteria</taxon>
        <taxon>Sphingomonadales</taxon>
        <taxon>Sphingomonadaceae</taxon>
        <taxon>Sphingomonas</taxon>
    </lineage>
</organism>